<gene>
    <name evidence="1" type="ORF">F0562_022046</name>
</gene>
<organism evidence="1 2">
    <name type="scientific">Nyssa sinensis</name>
    <dbReference type="NCBI Taxonomy" id="561372"/>
    <lineage>
        <taxon>Eukaryota</taxon>
        <taxon>Viridiplantae</taxon>
        <taxon>Streptophyta</taxon>
        <taxon>Embryophyta</taxon>
        <taxon>Tracheophyta</taxon>
        <taxon>Spermatophyta</taxon>
        <taxon>Magnoliopsida</taxon>
        <taxon>eudicotyledons</taxon>
        <taxon>Gunneridae</taxon>
        <taxon>Pentapetalae</taxon>
        <taxon>asterids</taxon>
        <taxon>Cornales</taxon>
        <taxon>Nyssaceae</taxon>
        <taxon>Nyssa</taxon>
    </lineage>
</organism>
<evidence type="ECO:0000313" key="2">
    <source>
        <dbReference type="Proteomes" id="UP000325577"/>
    </source>
</evidence>
<dbReference type="EMBL" id="CM018034">
    <property type="protein sequence ID" value="KAA8543777.1"/>
    <property type="molecule type" value="Genomic_DNA"/>
</dbReference>
<name>A0A5J5BPP9_9ASTE</name>
<dbReference type="Proteomes" id="UP000325577">
    <property type="component" value="Linkage Group LG11"/>
</dbReference>
<keyword evidence="2" id="KW-1185">Reference proteome</keyword>
<sequence>MISRLFNLPRRMGLSTLQCSYFSDGLIFNFYCSSAAIYFQMGYIWKNSRGIRSSELELHTCSRAYQLLLKETVCQGGDPMEENL</sequence>
<evidence type="ECO:0000313" key="1">
    <source>
        <dbReference type="EMBL" id="KAA8543777.1"/>
    </source>
</evidence>
<protein>
    <submittedName>
        <fullName evidence="1">Uncharacterized protein</fullName>
    </submittedName>
</protein>
<accession>A0A5J5BPP9</accession>
<proteinExistence type="predicted"/>
<dbReference type="AlphaFoldDB" id="A0A5J5BPP9"/>
<reference evidence="1 2" key="1">
    <citation type="submission" date="2019-09" db="EMBL/GenBank/DDBJ databases">
        <title>A chromosome-level genome assembly of the Chinese tupelo Nyssa sinensis.</title>
        <authorList>
            <person name="Yang X."/>
            <person name="Kang M."/>
            <person name="Yang Y."/>
            <person name="Xiong H."/>
            <person name="Wang M."/>
            <person name="Zhang Z."/>
            <person name="Wang Z."/>
            <person name="Wu H."/>
            <person name="Ma T."/>
            <person name="Liu J."/>
            <person name="Xi Z."/>
        </authorList>
    </citation>
    <scope>NUCLEOTIDE SEQUENCE [LARGE SCALE GENOMIC DNA]</scope>
    <source>
        <strain evidence="1">J267</strain>
        <tissue evidence="1">Leaf</tissue>
    </source>
</reference>